<accession>A0A0F4XJU3</accession>
<dbReference type="GO" id="GO:0007165">
    <property type="term" value="P:signal transduction"/>
    <property type="evidence" value="ECO:0007669"/>
    <property type="project" value="InterPro"/>
</dbReference>
<dbReference type="Proteomes" id="UP000033662">
    <property type="component" value="Unassembled WGS sequence"/>
</dbReference>
<protein>
    <recommendedName>
        <fullName evidence="1">TIR domain-containing protein</fullName>
    </recommendedName>
</protein>
<comment type="caution">
    <text evidence="2">The sequence shown here is derived from an EMBL/GenBank/DDBJ whole genome shotgun (WGS) entry which is preliminary data.</text>
</comment>
<sequence>MPAIFLSHNHQDKPVVEPVAVELMKIYGQDSVFYDDWSIQPGDSIIGKMNEGLASPDFFLFFVTENSLNSGMVNLEWQSALYQAAKGKITFVPVRVDGVPLPAIVMHKAYIDMHRDGMEATIQQIKDRIAGKTEFVPKHTAFSNLTYTVDGYLSKELKITVKASHLQESNPKFMFLVKNDMDDVFVWIEGAAGIQAGPHQNVEIEGLGKASGLIAAPFTGTIRPNFPITFTIKSKPECRPVELLDVLHETKAGFFEPIPRATLQ</sequence>
<dbReference type="InterPro" id="IPR035897">
    <property type="entry name" value="Toll_tir_struct_dom_sf"/>
</dbReference>
<proteinExistence type="predicted"/>
<evidence type="ECO:0000313" key="3">
    <source>
        <dbReference type="Proteomes" id="UP000033662"/>
    </source>
</evidence>
<dbReference type="SUPFAM" id="SSF52200">
    <property type="entry name" value="Toll/Interleukin receptor TIR domain"/>
    <property type="match status" value="1"/>
</dbReference>
<gene>
    <name evidence="2" type="ORF">VP02_18915</name>
</gene>
<dbReference type="Pfam" id="PF13676">
    <property type="entry name" value="TIR_2"/>
    <property type="match status" value="1"/>
</dbReference>
<organism evidence="2 3">
    <name type="scientific">Pseudomonas kilonensis</name>
    <dbReference type="NCBI Taxonomy" id="132476"/>
    <lineage>
        <taxon>Bacteria</taxon>
        <taxon>Pseudomonadati</taxon>
        <taxon>Pseudomonadota</taxon>
        <taxon>Gammaproteobacteria</taxon>
        <taxon>Pseudomonadales</taxon>
        <taxon>Pseudomonadaceae</taxon>
        <taxon>Pseudomonas</taxon>
    </lineage>
</organism>
<dbReference type="OrthoDB" id="6883655at2"/>
<dbReference type="EMBL" id="JZXC01000019">
    <property type="protein sequence ID" value="KKA06222.1"/>
    <property type="molecule type" value="Genomic_DNA"/>
</dbReference>
<dbReference type="PROSITE" id="PS50104">
    <property type="entry name" value="TIR"/>
    <property type="match status" value="1"/>
</dbReference>
<dbReference type="AlphaFoldDB" id="A0A0F4XJU3"/>
<dbReference type="PATRIC" id="fig|132476.4.peg.1959"/>
<dbReference type="Gene3D" id="3.40.50.10140">
    <property type="entry name" value="Toll/interleukin-1 receptor homology (TIR) domain"/>
    <property type="match status" value="1"/>
</dbReference>
<evidence type="ECO:0000313" key="2">
    <source>
        <dbReference type="EMBL" id="KKA06222.1"/>
    </source>
</evidence>
<feature type="domain" description="TIR" evidence="1">
    <location>
        <begin position="1"/>
        <end position="133"/>
    </location>
</feature>
<evidence type="ECO:0000259" key="1">
    <source>
        <dbReference type="PROSITE" id="PS50104"/>
    </source>
</evidence>
<reference evidence="2 3" key="1">
    <citation type="submission" date="2015-03" db="EMBL/GenBank/DDBJ databases">
        <title>Pseudomonas fluorescens 1855-344 Genome sequencing and assembly.</title>
        <authorList>
            <person name="Eng W.W.H."/>
            <person name="Gan H.M."/>
            <person name="Savka M.A."/>
        </authorList>
    </citation>
    <scope>NUCLEOTIDE SEQUENCE [LARGE SCALE GENOMIC DNA]</scope>
    <source>
        <strain evidence="2 3">1855-344</strain>
    </source>
</reference>
<name>A0A0F4XJU3_9PSED</name>
<dbReference type="InterPro" id="IPR000157">
    <property type="entry name" value="TIR_dom"/>
</dbReference>